<name>A0A8T2C3W9_9BRAS</name>
<feature type="compositionally biased region" description="Polar residues" evidence="1">
    <location>
        <begin position="2410"/>
        <end position="2422"/>
    </location>
</feature>
<feature type="region of interest" description="Disordered" evidence="1">
    <location>
        <begin position="1745"/>
        <end position="1773"/>
    </location>
</feature>
<feature type="region of interest" description="Disordered" evidence="1">
    <location>
        <begin position="2401"/>
        <end position="2422"/>
    </location>
</feature>
<dbReference type="Pfam" id="PF00078">
    <property type="entry name" value="RVT_1"/>
    <property type="match status" value="1"/>
</dbReference>
<accession>A0A8T2C3W9</accession>
<feature type="compositionally biased region" description="Low complexity" evidence="1">
    <location>
        <begin position="1625"/>
        <end position="1634"/>
    </location>
</feature>
<evidence type="ECO:0000259" key="2">
    <source>
        <dbReference type="PROSITE" id="PS50829"/>
    </source>
</evidence>
<dbReference type="InterPro" id="IPR000477">
    <property type="entry name" value="RT_dom"/>
</dbReference>
<sequence>MDKWLEKPPADYLMFLSVWIRLRNIPVNYYTKDTIKKIAGCAGEVITVLFDSEKSQAQDYVRVNVLLDVRNPLRNSKEVQLPTGEIVLISFDYERVRKRCFHCQRLTHEKNLCPFLKKNEIKISSSLPVIQDKQKGLLLQDNMILDSKQNSPKLLADAMKEIPSQNKLGLLEYKAIEPFSDFQGSDFYQGYREGLSDASSSGLSIKQKNPKKRKPSVLRASQAKNVTSEENKVSNSANQLQFERVFKRKAQVEESQALKYSKKDKNTVVPDEPPVFNWLGYNKLFTVEPEGMSGGLAVFWKDQLEIDFLSADKNLLDMKISKGTKSWFVSCVYGNPVLNLRSLLWERISKFGVNRKEPWCMIGDFNDMLSNKDKLGGPLRLLSTFRPFKEMLNVCGMHELGSTGNSYTWGGKRNYQWIQCKLDRSFGNSAWFSKFPNSHQWFLEKLGSDHRPVLVKFINDQELFRGQFRFDKRMTDNPVLWNAIHSSWNSEICKGKHSSIFSIAECRRIIHVWKQSTEYNAKNRIQSLRKELDDQMSLRFPDWDRVTIIKEHLSVAFHEEEIFWRQKCSDKWLLDGDKNTQYFHAAVKSRRIRNALNILLDENGVEHTLNREKGQIASSFFEKLFKTSSPCNLSDYLAGFQPRVSDSMNKALIKEVTEQEIYNAVFSINSESAPGPDGFTALFFKKYWSVVKTQIISEVKGFFRTGVLPEEWNHTHLCLIPKIPDPKNMTEVRPISLCSVLYKIVSKIISSRLKVCLPLIVSPTQSAFVEERLVSDNILIAHEIMHSLRTNDKISMDFMAFKTDMSKAFDRVEWSFLEAILSALGFDKKWISWIMGCVTSVTYSVLINGQPYGFIKPERGIRQGDPISPFLFVLCTEALIHLLNQAKREGKVAGIQFNNSGPSVNHLLFADDTLLMCKASKEECEEILLCLSKYESLSGQMINLDKSAVTFGVNVKTEIKNWVKMRSGIKVEGGTGKYLGLPECMSGSKQQLLGFITDKLQARLSGWFAKTLSQGGKEILLKSIALALPVYAMTCFKLPISLCKSLTSAMMKFWWNNLQDTNKIHWLSWQKLTMPKFLGGIGFRDLQCFNQALLAKQAWRLLNDKDSLFSQIFKSRYYLNTDFLNASFGSKPSYAWRSILHGRILLQEGLKRVIGNGENTNLWIDSWVFDGKSRRALSLQSLMNIDLKVQHLINPTTRNWDRNIMKDLFPLEEVEIIARQRPLISHEDSFCWSKTRNGLYTVKSGYDLSSRKSHHLLFKEAETEPSLSPLFEKLWKIQTAPKIKVFMWKALRGALAVEERLKTRGIYGKDGCLFCEEEFETVNHILFQCPLARQVWALSNVPYPVHGFGESIFANMNHLIQLSQVKTIPQDIRFVNPWILWTLWKNRNKMLFEGEKNWTNKIVDKAFEDGHNWWIAQNHGTILKGIPNQEINWIPPKLGDLKCNIGFAWSRKKALSGAAWVVRDAFGKVLLHSRRAYTQVLSLFDAKIKSWEWALDCMNWHQFQNVTFGASSLEIIQALNKPKEWPSIIGHIAELLGYTKDKPNWFALMEHPAANRGAFEIANSVLTAPITQYPRAVTPPPRVNRPSLNTEELEAACPYFQSSRFQNVRHFDRPIPQYPSRRHSSNGSSSSSHSVNEAISPVSKQFEVGESSKGNYRNPAKSFSAKSLQNPFSSILGFFFFNCGRSFVSVFIRNLEVGCFNPAMAEGKFDLPDDLIFSKSSDQLKELASDNSIPLSPQWLYTKSSESKMDVRSPTPVPMGNPSDPNLKDAWRLDAPEDKKDWRKIVPENETSRRWREEERETGLLGARKVDRRKTERRIDTLSSRETGDNKNTAASDRWNDVNSRAAVNEPRRDNKWSSRWGPDDKEKETRCEKVDNIKDKEEPQGESQSVVSSVRTTSERDSDPRDKWRPRHRMESQAGGPTSYRAAPGFGLDRGRAEGPNLGFTVGRGRASTIGRGSSTSLIGAGSASAPVFRYPRGKLLDMYREQKPDPSLGRIPTEMDEVASITQVALIEPLSFIPPDAEEEASLNGIWKGRIISSEVYTSSGEESLGENSLVKYRIPDSGETKVDGALNGDNSSLQNNDSGLLGSHSGGLGAASSVSRLNLVASESCGSVGAGYQASHGSPEAVRSAFTKSSVLDGSESVLASFEQDYTGKLQQPDIEVNHSEGAMPPEEFLFLYIDPQGVIQGPFIGSDIISWFEQGFFGTDLQVRLANAPEGTPFQDLGRVMSYLKIESVHAHISDQKSEPEETILKANSEAGVSIAPVAEANDSSSLTGMSRSFSGYDNPSAQDNFLRKSESEVYVRPPHAEDQSFLDFSAQDEEIVFPGRAGVSGCASSVKSSTSTFMEFSGHSDIPVESTKAATRNQNENKLHPFGVLWSELEGGSTPVNPSNRSYGAMGEPTGSIDNRPINSRRNTQIDPSMSLDTLNANRMSQFEHESNFFNHGDQHHQQHFQNRDMLSHLHIGDQAQDLEHLITLQLQQQQKIQLQQQQKIQLQQQQKIQLQQHQLEQEHQLHQKLLQEQQQSHARQLHFQQILQGQTPDTRFGQSHDFPRSNNVDQMLLEQQLMNELQKSSGHPSQNFAPYIEQLAAGNFGQFSHEGQQRELLEQLLSTQMQSQYGQKQSHYGQMQSQHGQLQSETIRSLEYQLLQQEQLMQLANGVRHNTLFEEQRHIDPLWPSDHSDQLLRTHPGIQRSHSSAGFRPLDFHQQQQRPPFEDQFGQLERNLSYQQQLRQELFEQGLPFERSASGRNLDAVNGLGLSQGLELRDATAHMQSSGRLGNSTPGFSHQNPRIPLGEPHFSQLEPMEGRWSGADTQLAGDWAESQFRRSNVDTEHHKMRSEIRRLGEDSNSWMVGGSTDDKSKQLFMELLHQRPGHQSVESPSMNRGYPYDRMVPSGLTPGIQTLGGLSDHGGSQNVSSAFGARSFSDEQVNRMPGDRNNMGSLHRNGSLLSGIIDGGRSTQNESQAFSNMFAMNKDANDIKTWNNVPPKNEGMGRMMSYEAQDRMGKQAVLDSLVQDELPVVTPGQQSSFNISDQYSDNLVGEDRRKDRLVVPSHGHDPVLLKRPPSSHSSSSHEGLLERMSDTASRTAASSYSGIEGGVRRESGAAGNKGSTSEAASFSEMLKKSNSMKKVAAESSDATEGSKGGGGKKKGKKGRQIDPALLGFKVTSNRILMGEIHRADDF</sequence>
<dbReference type="Pfam" id="PF14392">
    <property type="entry name" value="zf-CCHC_4"/>
    <property type="match status" value="1"/>
</dbReference>
<feature type="compositionally biased region" description="Polar residues" evidence="1">
    <location>
        <begin position="3025"/>
        <end position="3039"/>
    </location>
</feature>
<keyword evidence="4" id="KW-0695">RNA-directed DNA polymerase</keyword>
<dbReference type="PANTHER" id="PTHR46992">
    <property type="entry name" value="GYF DOMAIN-CONTAINING PROTEIN"/>
    <property type="match status" value="1"/>
</dbReference>
<feature type="region of interest" description="Disordered" evidence="1">
    <location>
        <begin position="198"/>
        <end position="232"/>
    </location>
</feature>
<feature type="compositionally biased region" description="Basic and acidic residues" evidence="1">
    <location>
        <begin position="3043"/>
        <end position="3062"/>
    </location>
</feature>
<dbReference type="EMBL" id="JAEFBK010000006">
    <property type="protein sequence ID" value="KAG7593080.1"/>
    <property type="molecule type" value="Genomic_DNA"/>
</dbReference>
<evidence type="ECO:0000259" key="3">
    <source>
        <dbReference type="PROSITE" id="PS50878"/>
    </source>
</evidence>
<feature type="domain" description="Reverse transcriptase" evidence="3">
    <location>
        <begin position="701"/>
        <end position="967"/>
    </location>
</feature>
<dbReference type="CDD" id="cd00072">
    <property type="entry name" value="GYF"/>
    <property type="match status" value="1"/>
</dbReference>
<feature type="compositionally biased region" description="Polar residues" evidence="1">
    <location>
        <begin position="198"/>
        <end position="207"/>
    </location>
</feature>
<feature type="compositionally biased region" description="Basic and acidic residues" evidence="1">
    <location>
        <begin position="1898"/>
        <end position="1908"/>
    </location>
</feature>
<feature type="region of interest" description="Disordered" evidence="1">
    <location>
        <begin position="1806"/>
        <end position="1927"/>
    </location>
</feature>
<feature type="domain" description="GYF" evidence="2">
    <location>
        <begin position="2175"/>
        <end position="2226"/>
    </location>
</feature>
<dbReference type="SMART" id="SM00444">
    <property type="entry name" value="GYF"/>
    <property type="match status" value="1"/>
</dbReference>
<dbReference type="InterPro" id="IPR026960">
    <property type="entry name" value="RVT-Znf"/>
</dbReference>
<dbReference type="InterPro" id="IPR025836">
    <property type="entry name" value="Zn_knuckle_CX2CX4HX4C"/>
</dbReference>
<dbReference type="Pfam" id="PF02213">
    <property type="entry name" value="GYF"/>
    <property type="match status" value="1"/>
</dbReference>
<keyword evidence="5" id="KW-1185">Reference proteome</keyword>
<feature type="region of interest" description="Disordered" evidence="1">
    <location>
        <begin position="1616"/>
        <end position="1637"/>
    </location>
</feature>
<evidence type="ECO:0000313" key="5">
    <source>
        <dbReference type="Proteomes" id="UP000694240"/>
    </source>
</evidence>
<feature type="compositionally biased region" description="Low complexity" evidence="1">
    <location>
        <begin position="1887"/>
        <end position="1897"/>
    </location>
</feature>
<dbReference type="PROSITE" id="PS50878">
    <property type="entry name" value="RT_POL"/>
    <property type="match status" value="1"/>
</dbReference>
<dbReference type="PANTHER" id="PTHR46992:SF4">
    <property type="entry name" value="GYF DOMAIN-CONTAINING PROTEIN"/>
    <property type="match status" value="1"/>
</dbReference>
<dbReference type="CDD" id="cd01650">
    <property type="entry name" value="RT_nLTR_like"/>
    <property type="match status" value="1"/>
</dbReference>
<protein>
    <submittedName>
        <fullName evidence="4">Reverse transcriptase domain</fullName>
    </submittedName>
</protein>
<evidence type="ECO:0000313" key="4">
    <source>
        <dbReference type="EMBL" id="KAG7593080.1"/>
    </source>
</evidence>
<dbReference type="InterPro" id="IPR003169">
    <property type="entry name" value="GYF"/>
</dbReference>
<keyword evidence="4" id="KW-0548">Nucleotidyltransferase</keyword>
<dbReference type="FunFam" id="3.30.1490.40:FF:000007">
    <property type="entry name" value="GYF domain-containing protein"/>
    <property type="match status" value="1"/>
</dbReference>
<dbReference type="Proteomes" id="UP000694240">
    <property type="component" value="Chromosome 6"/>
</dbReference>
<dbReference type="GO" id="GO:0003964">
    <property type="term" value="F:RNA-directed DNA polymerase activity"/>
    <property type="evidence" value="ECO:0007669"/>
    <property type="project" value="UniProtKB-KW"/>
</dbReference>
<feature type="compositionally biased region" description="Polar residues" evidence="1">
    <location>
        <begin position="1821"/>
        <end position="1835"/>
    </location>
</feature>
<organism evidence="4 5">
    <name type="scientific">Arabidopsis thaliana x Arabidopsis arenosa</name>
    <dbReference type="NCBI Taxonomy" id="1240361"/>
    <lineage>
        <taxon>Eukaryota</taxon>
        <taxon>Viridiplantae</taxon>
        <taxon>Streptophyta</taxon>
        <taxon>Embryophyta</taxon>
        <taxon>Tracheophyta</taxon>
        <taxon>Spermatophyta</taxon>
        <taxon>Magnoliopsida</taxon>
        <taxon>eudicotyledons</taxon>
        <taxon>Gunneridae</taxon>
        <taxon>Pentapetalae</taxon>
        <taxon>rosids</taxon>
        <taxon>malvids</taxon>
        <taxon>Brassicales</taxon>
        <taxon>Brassicaceae</taxon>
        <taxon>Camelineae</taxon>
        <taxon>Arabidopsis</taxon>
    </lineage>
</organism>
<reference evidence="4 5" key="1">
    <citation type="submission" date="2020-12" db="EMBL/GenBank/DDBJ databases">
        <title>Concerted genomic and epigenomic changes stabilize Arabidopsis allopolyploids.</title>
        <authorList>
            <person name="Chen Z."/>
        </authorList>
    </citation>
    <scope>NUCLEOTIDE SEQUENCE [LARGE SCALE GENOMIC DNA]</scope>
    <source>
        <strain evidence="4">Allo738</strain>
        <tissue evidence="4">Leaf</tissue>
    </source>
</reference>
<gene>
    <name evidence="4" type="ORF">ISN45_Aa01g019110</name>
</gene>
<dbReference type="Pfam" id="PF13966">
    <property type="entry name" value="zf-RVT"/>
    <property type="match status" value="1"/>
</dbReference>
<dbReference type="PROSITE" id="PS50829">
    <property type="entry name" value="GYF"/>
    <property type="match status" value="1"/>
</dbReference>
<proteinExistence type="predicted"/>
<evidence type="ECO:0000256" key="1">
    <source>
        <dbReference type="SAM" id="MobiDB-lite"/>
    </source>
</evidence>
<feature type="compositionally biased region" description="Polar residues" evidence="1">
    <location>
        <begin position="3084"/>
        <end position="3095"/>
    </location>
</feature>
<comment type="caution">
    <text evidence="4">The sequence shown here is derived from an EMBL/GenBank/DDBJ whole genome shotgun (WGS) entry which is preliminary data.</text>
</comment>
<feature type="region of interest" description="Disordered" evidence="1">
    <location>
        <begin position="3023"/>
        <end position="3162"/>
    </location>
</feature>
<feature type="compositionally biased region" description="Basic and acidic residues" evidence="1">
    <location>
        <begin position="1850"/>
        <end position="1884"/>
    </location>
</feature>
<keyword evidence="4" id="KW-0808">Transferase</keyword>